<dbReference type="Gramene" id="mRNA:HanXRQr2_Chr11g0491201">
    <property type="protein sequence ID" value="mRNA:HanXRQr2_Chr11g0491201"/>
    <property type="gene ID" value="HanXRQr2_Chr11g0491201"/>
</dbReference>
<feature type="chain" id="PRO_5039896884" description="Secreted protein" evidence="1">
    <location>
        <begin position="18"/>
        <end position="166"/>
    </location>
</feature>
<name>A0A9K3N046_HELAN</name>
<evidence type="ECO:0000256" key="1">
    <source>
        <dbReference type="SAM" id="SignalP"/>
    </source>
</evidence>
<reference evidence="2" key="1">
    <citation type="journal article" date="2017" name="Nature">
        <title>The sunflower genome provides insights into oil metabolism, flowering and Asterid evolution.</title>
        <authorList>
            <person name="Badouin H."/>
            <person name="Gouzy J."/>
            <person name="Grassa C.J."/>
            <person name="Murat F."/>
            <person name="Staton S.E."/>
            <person name="Cottret L."/>
            <person name="Lelandais-Briere C."/>
            <person name="Owens G.L."/>
            <person name="Carrere S."/>
            <person name="Mayjonade B."/>
            <person name="Legrand L."/>
            <person name="Gill N."/>
            <person name="Kane N.C."/>
            <person name="Bowers J.E."/>
            <person name="Hubner S."/>
            <person name="Bellec A."/>
            <person name="Berard A."/>
            <person name="Berges H."/>
            <person name="Blanchet N."/>
            <person name="Boniface M.C."/>
            <person name="Brunel D."/>
            <person name="Catrice O."/>
            <person name="Chaidir N."/>
            <person name="Claudel C."/>
            <person name="Donnadieu C."/>
            <person name="Faraut T."/>
            <person name="Fievet G."/>
            <person name="Helmstetter N."/>
            <person name="King M."/>
            <person name="Knapp S.J."/>
            <person name="Lai Z."/>
            <person name="Le Paslier M.C."/>
            <person name="Lippi Y."/>
            <person name="Lorenzon L."/>
            <person name="Mandel J.R."/>
            <person name="Marage G."/>
            <person name="Marchand G."/>
            <person name="Marquand E."/>
            <person name="Bret-Mestries E."/>
            <person name="Morien E."/>
            <person name="Nambeesan S."/>
            <person name="Nguyen T."/>
            <person name="Pegot-Espagnet P."/>
            <person name="Pouilly N."/>
            <person name="Raftis F."/>
            <person name="Sallet E."/>
            <person name="Schiex T."/>
            <person name="Thomas J."/>
            <person name="Vandecasteele C."/>
            <person name="Vares D."/>
            <person name="Vear F."/>
            <person name="Vautrin S."/>
            <person name="Crespi M."/>
            <person name="Mangin B."/>
            <person name="Burke J.M."/>
            <person name="Salse J."/>
            <person name="Munos S."/>
            <person name="Vincourt P."/>
            <person name="Rieseberg L.H."/>
            <person name="Langlade N.B."/>
        </authorList>
    </citation>
    <scope>NUCLEOTIDE SEQUENCE</scope>
    <source>
        <tissue evidence="2">Leaves</tissue>
    </source>
</reference>
<evidence type="ECO:0000313" key="2">
    <source>
        <dbReference type="EMBL" id="KAF5782075.1"/>
    </source>
</evidence>
<dbReference type="AlphaFoldDB" id="A0A9K3N046"/>
<accession>A0A9K3N046</accession>
<reference evidence="2" key="2">
    <citation type="submission" date="2020-06" db="EMBL/GenBank/DDBJ databases">
        <title>Helianthus annuus Genome sequencing and assembly Release 2.</title>
        <authorList>
            <person name="Gouzy J."/>
            <person name="Langlade N."/>
            <person name="Munos S."/>
        </authorList>
    </citation>
    <scope>NUCLEOTIDE SEQUENCE</scope>
    <source>
        <tissue evidence="2">Leaves</tissue>
    </source>
</reference>
<evidence type="ECO:0000313" key="3">
    <source>
        <dbReference type="Proteomes" id="UP000215914"/>
    </source>
</evidence>
<evidence type="ECO:0008006" key="4">
    <source>
        <dbReference type="Google" id="ProtNLM"/>
    </source>
</evidence>
<protein>
    <recommendedName>
        <fullName evidence="4">Secreted protein</fullName>
    </recommendedName>
</protein>
<organism evidence="2 3">
    <name type="scientific">Helianthus annuus</name>
    <name type="common">Common sunflower</name>
    <dbReference type="NCBI Taxonomy" id="4232"/>
    <lineage>
        <taxon>Eukaryota</taxon>
        <taxon>Viridiplantae</taxon>
        <taxon>Streptophyta</taxon>
        <taxon>Embryophyta</taxon>
        <taxon>Tracheophyta</taxon>
        <taxon>Spermatophyta</taxon>
        <taxon>Magnoliopsida</taxon>
        <taxon>eudicotyledons</taxon>
        <taxon>Gunneridae</taxon>
        <taxon>Pentapetalae</taxon>
        <taxon>asterids</taxon>
        <taxon>campanulids</taxon>
        <taxon>Asterales</taxon>
        <taxon>Asteraceae</taxon>
        <taxon>Asteroideae</taxon>
        <taxon>Heliantheae alliance</taxon>
        <taxon>Heliantheae</taxon>
        <taxon>Helianthus</taxon>
    </lineage>
</organism>
<dbReference type="EMBL" id="MNCJ02000326">
    <property type="protein sequence ID" value="KAF5782075.1"/>
    <property type="molecule type" value="Genomic_DNA"/>
</dbReference>
<keyword evidence="1" id="KW-0732">Signal</keyword>
<keyword evidence="3" id="KW-1185">Reference proteome</keyword>
<feature type="signal peptide" evidence="1">
    <location>
        <begin position="1"/>
        <end position="17"/>
    </location>
</feature>
<comment type="caution">
    <text evidence="2">The sequence shown here is derived from an EMBL/GenBank/DDBJ whole genome shotgun (WGS) entry which is preliminary data.</text>
</comment>
<sequence length="166" mass="18540">MLRSLVLLVLFLSVVVCTEDSDGSVGQQLQEYAQTALGLQTEPTFNQPFQLSTPLQARPPFSLVHTSLLRKFAGQCHQDSSSKIYFTSPGSEKPFFQYACQRIVADVRPQGLCSMVIKVQEKGAGDNGRSVSRRQSARFEHDEPKLAEDMFHTIEIDDKMQGCLVK</sequence>
<dbReference type="Proteomes" id="UP000215914">
    <property type="component" value="Unassembled WGS sequence"/>
</dbReference>
<proteinExistence type="predicted"/>
<gene>
    <name evidence="2" type="ORF">HanXRQr2_Chr11g0491201</name>
</gene>